<evidence type="ECO:0000313" key="2">
    <source>
        <dbReference type="Proteomes" id="UP000542742"/>
    </source>
</evidence>
<comment type="caution">
    <text evidence="1">The sequence shown here is derived from an EMBL/GenBank/DDBJ whole genome shotgun (WGS) entry which is preliminary data.</text>
</comment>
<dbReference type="EMBL" id="JACHMF010000001">
    <property type="protein sequence ID" value="MBB4691265.1"/>
    <property type="molecule type" value="Genomic_DNA"/>
</dbReference>
<evidence type="ECO:0008006" key="3">
    <source>
        <dbReference type="Google" id="ProtNLM"/>
    </source>
</evidence>
<organism evidence="1 2">
    <name type="scientific">Paractinoplanes abujensis</name>
    <dbReference type="NCBI Taxonomy" id="882441"/>
    <lineage>
        <taxon>Bacteria</taxon>
        <taxon>Bacillati</taxon>
        <taxon>Actinomycetota</taxon>
        <taxon>Actinomycetes</taxon>
        <taxon>Micromonosporales</taxon>
        <taxon>Micromonosporaceae</taxon>
        <taxon>Paractinoplanes</taxon>
    </lineage>
</organism>
<dbReference type="Gene3D" id="2.120.10.80">
    <property type="entry name" value="Kelch-type beta propeller"/>
    <property type="match status" value="2"/>
</dbReference>
<dbReference type="InterPro" id="IPR015915">
    <property type="entry name" value="Kelch-typ_b-propeller"/>
</dbReference>
<dbReference type="Proteomes" id="UP000542742">
    <property type="component" value="Unassembled WGS sequence"/>
</dbReference>
<sequence length="383" mass="39713">MRLIAGVVCGLLALGGCSAPEASGHEAAPAGWRQIPGSPLGPREQTLGLWTGREVLLIGGSDAAPCPPNASCAYPPGAPRTDSAALDPATDTWRTIAPPPASTFGAQGVVVGATAFLLPYESRRELLLYHVDKDAWTRLTTPFDPARGFGLVAAGRDVVAYGGSDEAGPDDDYLLDPATGTWTTLPDDPLGPAFARSMAWTGRELVLFDHKLVPNPGADGPSVTRIAALDLGTRQWRRLPDAPMLSTGPWFLAGGKLVNPTLGGADGGQVGNWGRPYPNGGIVDATTGAWSPLPDPPGGLTLEAETRAGGARTATSALYPGPADAVLDTTTGTWDRPGDPSSKNVTGRTVVAAGPRMLLFGGARWNGDDDAELLNETWVWTPA</sequence>
<proteinExistence type="predicted"/>
<dbReference type="AlphaFoldDB" id="A0A7W7CQ69"/>
<dbReference type="RefSeq" id="WP_184950101.1">
    <property type="nucleotide sequence ID" value="NZ_BOMC01000006.1"/>
</dbReference>
<name>A0A7W7CQ69_9ACTN</name>
<dbReference type="PROSITE" id="PS51257">
    <property type="entry name" value="PROKAR_LIPOPROTEIN"/>
    <property type="match status" value="1"/>
</dbReference>
<keyword evidence="2" id="KW-1185">Reference proteome</keyword>
<protein>
    <recommendedName>
        <fullName evidence="3">Galactose oxidase</fullName>
    </recommendedName>
</protein>
<reference evidence="1 2" key="1">
    <citation type="submission" date="2020-08" db="EMBL/GenBank/DDBJ databases">
        <title>Sequencing the genomes of 1000 actinobacteria strains.</title>
        <authorList>
            <person name="Klenk H.-P."/>
        </authorList>
    </citation>
    <scope>NUCLEOTIDE SEQUENCE [LARGE SCALE GENOMIC DNA]</scope>
    <source>
        <strain evidence="1 2">DSM 45518</strain>
    </source>
</reference>
<accession>A0A7W7CQ69</accession>
<gene>
    <name evidence="1" type="ORF">BKA14_001413</name>
</gene>
<dbReference type="SUPFAM" id="SSF117281">
    <property type="entry name" value="Kelch motif"/>
    <property type="match status" value="2"/>
</dbReference>
<evidence type="ECO:0000313" key="1">
    <source>
        <dbReference type="EMBL" id="MBB4691265.1"/>
    </source>
</evidence>